<dbReference type="PANTHER" id="PTHR12277">
    <property type="entry name" value="ALPHA/BETA HYDROLASE DOMAIN-CONTAINING PROTEIN"/>
    <property type="match status" value="1"/>
</dbReference>
<dbReference type="SUPFAM" id="SSF53474">
    <property type="entry name" value="alpha/beta-Hydrolases"/>
    <property type="match status" value="1"/>
</dbReference>
<dbReference type="Proteomes" id="UP000680714">
    <property type="component" value="Unassembled WGS sequence"/>
</dbReference>
<name>A0ABS5IDA6_9PROT</name>
<dbReference type="InterPro" id="IPR022742">
    <property type="entry name" value="Hydrolase_4"/>
</dbReference>
<comment type="caution">
    <text evidence="2">The sequence shown here is derived from an EMBL/GenBank/DDBJ whole genome shotgun (WGS) entry which is preliminary data.</text>
</comment>
<accession>A0ABS5IDA6</accession>
<dbReference type="Pfam" id="PF12146">
    <property type="entry name" value="Hydrolase_4"/>
    <property type="match status" value="1"/>
</dbReference>
<dbReference type="Gene3D" id="3.40.50.1820">
    <property type="entry name" value="alpha/beta hydrolase"/>
    <property type="match status" value="1"/>
</dbReference>
<gene>
    <name evidence="2" type="ORF">KEC16_11805</name>
</gene>
<protein>
    <submittedName>
        <fullName evidence="2">Alpha/beta hydrolase</fullName>
    </submittedName>
</protein>
<evidence type="ECO:0000313" key="2">
    <source>
        <dbReference type="EMBL" id="MBR9972399.1"/>
    </source>
</evidence>
<evidence type="ECO:0000259" key="1">
    <source>
        <dbReference type="Pfam" id="PF12146"/>
    </source>
</evidence>
<keyword evidence="3" id="KW-1185">Reference proteome</keyword>
<dbReference type="GO" id="GO:0016787">
    <property type="term" value="F:hydrolase activity"/>
    <property type="evidence" value="ECO:0007669"/>
    <property type="project" value="UniProtKB-KW"/>
</dbReference>
<dbReference type="EMBL" id="JAGTUF010000010">
    <property type="protein sequence ID" value="MBR9972399.1"/>
    <property type="molecule type" value="Genomic_DNA"/>
</dbReference>
<proteinExistence type="predicted"/>
<evidence type="ECO:0000313" key="3">
    <source>
        <dbReference type="Proteomes" id="UP000680714"/>
    </source>
</evidence>
<organism evidence="2 3">
    <name type="scientific">Magnetospirillum sulfuroxidans</name>
    <dbReference type="NCBI Taxonomy" id="611300"/>
    <lineage>
        <taxon>Bacteria</taxon>
        <taxon>Pseudomonadati</taxon>
        <taxon>Pseudomonadota</taxon>
        <taxon>Alphaproteobacteria</taxon>
        <taxon>Rhodospirillales</taxon>
        <taxon>Rhodospirillaceae</taxon>
        <taxon>Magnetospirillum</taxon>
    </lineage>
</organism>
<keyword evidence="2" id="KW-0378">Hydrolase</keyword>
<sequence>MGGLAFFQRDMIYHPGTERIDPADAGVPEMVQVPIRTHDGFMVTGWYAPPRDRFQPTLVLFHGNAGTVANRAHKARAYMNAGFGVLLAGYRGYGGNPGSPSEEGLYADARAAMGWLISRGVPEGQIVVYGESLGTGVAVQIGTEHPNLVAVVLEAAYTRLPELAPAYVLPGFAEMVMLDRYDNRAKVGQVKAPLLIMHGQQDGVVPVSMGRELKERARMGVEAHFIAAAGHNDLYDHGAAAITVAFIRKQLEP</sequence>
<feature type="domain" description="Serine aminopeptidase S33" evidence="1">
    <location>
        <begin position="57"/>
        <end position="163"/>
    </location>
</feature>
<dbReference type="InterPro" id="IPR029058">
    <property type="entry name" value="AB_hydrolase_fold"/>
</dbReference>
<reference evidence="2 3" key="1">
    <citation type="submission" date="2021-04" db="EMBL/GenBank/DDBJ databases">
        <title>Magnetospirillum sulfuroxidans sp. nov., a facultative chemolithoautotrophic sulfur-oxidizing alphaproteobacterium isolated from freshwater sediment and proposals for Paramagetospirillum gen. nov., and Magnetospirillaceae fam. nov.</title>
        <authorList>
            <person name="Koziaeva V."/>
            <person name="Geelhoed J.S."/>
            <person name="Sorokin D.Y."/>
            <person name="Grouzdev D.S."/>
        </authorList>
    </citation>
    <scope>NUCLEOTIDE SEQUENCE [LARGE SCALE GENOMIC DNA]</scope>
    <source>
        <strain evidence="2 3">J10</strain>
    </source>
</reference>